<dbReference type="VEuPathDB" id="FungiDB:AeMF1_013432"/>
<name>A0A6G0W8J0_9STRA</name>
<accession>A0A6G0W8J0</accession>
<keyword evidence="1" id="KW-1133">Transmembrane helix</keyword>
<dbReference type="Proteomes" id="UP000481153">
    <property type="component" value="Unassembled WGS sequence"/>
</dbReference>
<comment type="caution">
    <text evidence="2">The sequence shown here is derived from an EMBL/GenBank/DDBJ whole genome shotgun (WGS) entry which is preliminary data.</text>
</comment>
<evidence type="ECO:0000313" key="3">
    <source>
        <dbReference type="Proteomes" id="UP000481153"/>
    </source>
</evidence>
<keyword evidence="1" id="KW-0472">Membrane</keyword>
<gene>
    <name evidence="2" type="ORF">Ae201684_018363</name>
</gene>
<feature type="transmembrane region" description="Helical" evidence="1">
    <location>
        <begin position="126"/>
        <end position="149"/>
    </location>
</feature>
<feature type="transmembrane region" description="Helical" evidence="1">
    <location>
        <begin position="63"/>
        <end position="80"/>
    </location>
</feature>
<dbReference type="EMBL" id="VJMJ01000331">
    <property type="protein sequence ID" value="KAF0722525.1"/>
    <property type="molecule type" value="Genomic_DNA"/>
</dbReference>
<dbReference type="AlphaFoldDB" id="A0A6G0W8J0"/>
<protein>
    <submittedName>
        <fullName evidence="2">Uncharacterized protein</fullName>
    </submittedName>
</protein>
<dbReference type="PANTHER" id="PTHR35872">
    <property type="entry name" value="INTEGRAL MEMBRANE PROTEIN (AFU_ORTHOLOGUE AFUA_5G07110)"/>
    <property type="match status" value="1"/>
</dbReference>
<reference evidence="2 3" key="1">
    <citation type="submission" date="2019-07" db="EMBL/GenBank/DDBJ databases">
        <title>Genomics analysis of Aphanomyces spp. identifies a new class of oomycete effector associated with host adaptation.</title>
        <authorList>
            <person name="Gaulin E."/>
        </authorList>
    </citation>
    <scope>NUCLEOTIDE SEQUENCE [LARGE SCALE GENOMIC DNA]</scope>
    <source>
        <strain evidence="2 3">ATCC 201684</strain>
    </source>
</reference>
<dbReference type="Pfam" id="PF11204">
    <property type="entry name" value="DUF2985"/>
    <property type="match status" value="1"/>
</dbReference>
<feature type="transmembrane region" description="Helical" evidence="1">
    <location>
        <begin position="155"/>
        <end position="177"/>
    </location>
</feature>
<evidence type="ECO:0000313" key="2">
    <source>
        <dbReference type="EMBL" id="KAF0722525.1"/>
    </source>
</evidence>
<sequence>MYEGHGTPLGLQPPPPQKPMVLWKKLLIAFLCIAIFVSGALVFMAIVGWLGMDKHGKDIWVEVNSQILNGCFTFMAVVMHPMRLRCLYHMLCFRRNGNIKHLVAIQKDCPNTPLNTPDEQLKFFKIIVLFNINSFFQYPIAAVMWAYSYHDRPNLVVAVFLPLGMIAACVAGAWQFLMERQYKKELSEMVYE</sequence>
<evidence type="ECO:0000256" key="1">
    <source>
        <dbReference type="SAM" id="Phobius"/>
    </source>
</evidence>
<proteinExistence type="predicted"/>
<feature type="transmembrane region" description="Helical" evidence="1">
    <location>
        <begin position="26"/>
        <end position="51"/>
    </location>
</feature>
<dbReference type="InterPro" id="IPR021369">
    <property type="entry name" value="DUF2985"/>
</dbReference>
<keyword evidence="3" id="KW-1185">Reference proteome</keyword>
<dbReference type="PANTHER" id="PTHR35872:SF1">
    <property type="entry name" value="ALPHA-L-RHAMNOSIDASE C"/>
    <property type="match status" value="1"/>
</dbReference>
<organism evidence="2 3">
    <name type="scientific">Aphanomyces euteiches</name>
    <dbReference type="NCBI Taxonomy" id="100861"/>
    <lineage>
        <taxon>Eukaryota</taxon>
        <taxon>Sar</taxon>
        <taxon>Stramenopiles</taxon>
        <taxon>Oomycota</taxon>
        <taxon>Saprolegniomycetes</taxon>
        <taxon>Saprolegniales</taxon>
        <taxon>Verrucalvaceae</taxon>
        <taxon>Aphanomyces</taxon>
    </lineage>
</organism>
<keyword evidence="1" id="KW-0812">Transmembrane</keyword>